<dbReference type="SUPFAM" id="SSF54292">
    <property type="entry name" value="2Fe-2S ferredoxin-like"/>
    <property type="match status" value="1"/>
</dbReference>
<keyword evidence="8" id="KW-0411">Iron-sulfur</keyword>
<dbReference type="InterPro" id="IPR039261">
    <property type="entry name" value="FNR_nucleotide-bd"/>
</dbReference>
<dbReference type="EMBL" id="CP036291">
    <property type="protein sequence ID" value="QDU87281.1"/>
    <property type="molecule type" value="Genomic_DNA"/>
</dbReference>
<dbReference type="Pfam" id="PF00175">
    <property type="entry name" value="NAD_binding_1"/>
    <property type="match status" value="1"/>
</dbReference>
<feature type="domain" description="2Fe-2S ferredoxin-type" evidence="9">
    <location>
        <begin position="325"/>
        <end position="407"/>
    </location>
</feature>
<dbReference type="PANTHER" id="PTHR47354:SF8">
    <property type="entry name" value="1,2-PHENYLACETYL-COA EPOXIDASE, SUBUNIT E"/>
    <property type="match status" value="1"/>
</dbReference>
<dbReference type="OrthoDB" id="9801223at2"/>
<keyword evidence="7" id="KW-0408">Iron</keyword>
<dbReference type="InterPro" id="IPR001433">
    <property type="entry name" value="OxRdtase_FAD/NAD-bd"/>
</dbReference>
<proteinExistence type="predicted"/>
<dbReference type="Gene3D" id="3.10.20.30">
    <property type="match status" value="1"/>
</dbReference>
<organism evidence="11 12">
    <name type="scientific">Pirellulimonas nuda</name>
    <dbReference type="NCBI Taxonomy" id="2528009"/>
    <lineage>
        <taxon>Bacteria</taxon>
        <taxon>Pseudomonadati</taxon>
        <taxon>Planctomycetota</taxon>
        <taxon>Planctomycetia</taxon>
        <taxon>Pirellulales</taxon>
        <taxon>Lacipirellulaceae</taxon>
        <taxon>Pirellulimonas</taxon>
    </lineage>
</organism>
<evidence type="ECO:0000259" key="9">
    <source>
        <dbReference type="PROSITE" id="PS51085"/>
    </source>
</evidence>
<gene>
    <name evidence="11" type="primary">hmp_1</name>
    <name evidence="11" type="ORF">Pla175_06400</name>
</gene>
<sequence>MDAPLDRSLLAAGAALCAWGAVRTLRSVVDHWRRGARRAADFEASKQAFVAEVAAASVRARARHHQGLAWDGQRPLRVAAIVDEAPEVKSFYLTSDDGRPLPAFLPGQYLTFHLPEADGPVVRCYSLSDRPHEEYYRVSVKREGRGSTYWHDRVEVGSTVQAQAPRGAFFLDPADAAPVVLVAGGIGVTPILSMLLAIEQTRPQRDVYLFYGVQNRGAHPFKRTLEEAAQRCGRLRLFVAYSRPDDASVYGRDYQHASRIDADYLRRALPSSNFQFYLCGPGEMMQSLVSGLLDWGVPDDAIHYEAFGPATVQRRDAERAGAVGATVRFARSGREAVWDGEWNSLLELAESVGAIIDAGCRAGNCGACATRVVDGGVCPIKAAGAQPPAGECLACISAPSGPLVLDA</sequence>
<evidence type="ECO:0000256" key="1">
    <source>
        <dbReference type="ARBA" id="ARBA00001974"/>
    </source>
</evidence>
<comment type="cofactor">
    <cofactor evidence="1">
        <name>FAD</name>
        <dbReference type="ChEBI" id="CHEBI:57692"/>
    </cofactor>
</comment>
<evidence type="ECO:0000256" key="7">
    <source>
        <dbReference type="ARBA" id="ARBA00023004"/>
    </source>
</evidence>
<dbReference type="InterPro" id="IPR050415">
    <property type="entry name" value="MRET"/>
</dbReference>
<dbReference type="PROSITE" id="PS00197">
    <property type="entry name" value="2FE2S_FER_1"/>
    <property type="match status" value="1"/>
</dbReference>
<dbReference type="PROSITE" id="PS51085">
    <property type="entry name" value="2FE2S_FER_2"/>
    <property type="match status" value="1"/>
</dbReference>
<keyword evidence="3" id="KW-0001">2Fe-2S</keyword>
<dbReference type="CDD" id="cd00207">
    <property type="entry name" value="fer2"/>
    <property type="match status" value="1"/>
</dbReference>
<evidence type="ECO:0000256" key="6">
    <source>
        <dbReference type="ARBA" id="ARBA00023002"/>
    </source>
</evidence>
<dbReference type="RefSeq" id="WP_145281252.1">
    <property type="nucleotide sequence ID" value="NZ_CP036291.1"/>
</dbReference>
<evidence type="ECO:0000313" key="11">
    <source>
        <dbReference type="EMBL" id="QDU87281.1"/>
    </source>
</evidence>
<evidence type="ECO:0000256" key="5">
    <source>
        <dbReference type="ARBA" id="ARBA00022827"/>
    </source>
</evidence>
<keyword evidence="12" id="KW-1185">Reference proteome</keyword>
<evidence type="ECO:0000256" key="2">
    <source>
        <dbReference type="ARBA" id="ARBA00022630"/>
    </source>
</evidence>
<evidence type="ECO:0000313" key="12">
    <source>
        <dbReference type="Proteomes" id="UP000317429"/>
    </source>
</evidence>
<evidence type="ECO:0000256" key="8">
    <source>
        <dbReference type="ARBA" id="ARBA00023014"/>
    </source>
</evidence>
<dbReference type="Gene3D" id="3.40.50.80">
    <property type="entry name" value="Nucleotide-binding domain of ferredoxin-NADP reductase (FNR) module"/>
    <property type="match status" value="1"/>
</dbReference>
<dbReference type="EC" id="1.14.12.17" evidence="11"/>
<dbReference type="InterPro" id="IPR017938">
    <property type="entry name" value="Riboflavin_synthase-like_b-brl"/>
</dbReference>
<dbReference type="GO" id="GO:0008941">
    <property type="term" value="F:nitric oxide dioxygenase NAD(P)H activity"/>
    <property type="evidence" value="ECO:0007669"/>
    <property type="project" value="UniProtKB-EC"/>
</dbReference>
<dbReference type="KEGG" id="pnd:Pla175_06400"/>
<dbReference type="PRINTS" id="PR00410">
    <property type="entry name" value="PHEHYDRXLASE"/>
</dbReference>
<dbReference type="GO" id="GO:0051537">
    <property type="term" value="F:2 iron, 2 sulfur cluster binding"/>
    <property type="evidence" value="ECO:0007669"/>
    <property type="project" value="UniProtKB-KW"/>
</dbReference>
<dbReference type="PANTHER" id="PTHR47354">
    <property type="entry name" value="NADH OXIDOREDUCTASE HCR"/>
    <property type="match status" value="1"/>
</dbReference>
<dbReference type="Gene3D" id="2.40.30.10">
    <property type="entry name" value="Translation factors"/>
    <property type="match status" value="1"/>
</dbReference>
<keyword evidence="2" id="KW-0285">Flavoprotein</keyword>
<keyword evidence="5" id="KW-0274">FAD</keyword>
<evidence type="ECO:0000259" key="10">
    <source>
        <dbReference type="PROSITE" id="PS51384"/>
    </source>
</evidence>
<dbReference type="AlphaFoldDB" id="A0A518D748"/>
<dbReference type="InterPro" id="IPR006058">
    <property type="entry name" value="2Fe2S_fd_BS"/>
</dbReference>
<dbReference type="GO" id="GO:0046872">
    <property type="term" value="F:metal ion binding"/>
    <property type="evidence" value="ECO:0007669"/>
    <property type="project" value="UniProtKB-KW"/>
</dbReference>
<reference evidence="11 12" key="1">
    <citation type="submission" date="2019-02" db="EMBL/GenBank/DDBJ databases">
        <title>Deep-cultivation of Planctomycetes and their phenomic and genomic characterization uncovers novel biology.</title>
        <authorList>
            <person name="Wiegand S."/>
            <person name="Jogler M."/>
            <person name="Boedeker C."/>
            <person name="Pinto D."/>
            <person name="Vollmers J."/>
            <person name="Rivas-Marin E."/>
            <person name="Kohn T."/>
            <person name="Peeters S.H."/>
            <person name="Heuer A."/>
            <person name="Rast P."/>
            <person name="Oberbeckmann S."/>
            <person name="Bunk B."/>
            <person name="Jeske O."/>
            <person name="Meyerdierks A."/>
            <person name="Storesund J.E."/>
            <person name="Kallscheuer N."/>
            <person name="Luecker S."/>
            <person name="Lage O.M."/>
            <person name="Pohl T."/>
            <person name="Merkel B.J."/>
            <person name="Hornburger P."/>
            <person name="Mueller R.-W."/>
            <person name="Bruemmer F."/>
            <person name="Labrenz M."/>
            <person name="Spormann A.M."/>
            <person name="Op den Camp H."/>
            <person name="Overmann J."/>
            <person name="Amann R."/>
            <person name="Jetten M.S.M."/>
            <person name="Mascher T."/>
            <person name="Medema M.H."/>
            <person name="Devos D.P."/>
            <person name="Kaster A.-K."/>
            <person name="Ovreas L."/>
            <person name="Rohde M."/>
            <person name="Galperin M.Y."/>
            <person name="Jogler C."/>
        </authorList>
    </citation>
    <scope>NUCLEOTIDE SEQUENCE [LARGE SCALE GENOMIC DNA]</scope>
    <source>
        <strain evidence="11 12">Pla175</strain>
    </source>
</reference>
<protein>
    <submittedName>
        <fullName evidence="11">Flavohemoprotein</fullName>
        <ecNumber evidence="11">1.14.12.17</ecNumber>
    </submittedName>
</protein>
<dbReference type="Pfam" id="PF00111">
    <property type="entry name" value="Fer2"/>
    <property type="match status" value="1"/>
</dbReference>
<dbReference type="InterPro" id="IPR001041">
    <property type="entry name" value="2Fe-2S_ferredoxin-type"/>
</dbReference>
<dbReference type="Proteomes" id="UP000317429">
    <property type="component" value="Chromosome"/>
</dbReference>
<name>A0A518D748_9BACT</name>
<evidence type="ECO:0000256" key="4">
    <source>
        <dbReference type="ARBA" id="ARBA00022723"/>
    </source>
</evidence>
<dbReference type="GO" id="GO:0050660">
    <property type="term" value="F:flavin adenine dinucleotide binding"/>
    <property type="evidence" value="ECO:0007669"/>
    <property type="project" value="TreeGrafter"/>
</dbReference>
<dbReference type="CDD" id="cd06184">
    <property type="entry name" value="flavohem_like_fad_nad_binding"/>
    <property type="match status" value="1"/>
</dbReference>
<keyword evidence="4" id="KW-0479">Metal-binding</keyword>
<dbReference type="SUPFAM" id="SSF63380">
    <property type="entry name" value="Riboflavin synthase domain-like"/>
    <property type="match status" value="1"/>
</dbReference>
<accession>A0A518D748</accession>
<dbReference type="InterPro" id="IPR017927">
    <property type="entry name" value="FAD-bd_FR_type"/>
</dbReference>
<keyword evidence="6 11" id="KW-0560">Oxidoreductase</keyword>
<dbReference type="InterPro" id="IPR036010">
    <property type="entry name" value="2Fe-2S_ferredoxin-like_sf"/>
</dbReference>
<dbReference type="InterPro" id="IPR012675">
    <property type="entry name" value="Beta-grasp_dom_sf"/>
</dbReference>
<dbReference type="PROSITE" id="PS51384">
    <property type="entry name" value="FAD_FR"/>
    <property type="match status" value="1"/>
</dbReference>
<feature type="domain" description="FAD-binding FR-type" evidence="10">
    <location>
        <begin position="71"/>
        <end position="172"/>
    </location>
</feature>
<evidence type="ECO:0000256" key="3">
    <source>
        <dbReference type="ARBA" id="ARBA00022714"/>
    </source>
</evidence>
<dbReference type="SUPFAM" id="SSF52343">
    <property type="entry name" value="Ferredoxin reductase-like, C-terminal NADP-linked domain"/>
    <property type="match status" value="1"/>
</dbReference>